<feature type="domain" description="RRM" evidence="4">
    <location>
        <begin position="212"/>
        <end position="293"/>
    </location>
</feature>
<protein>
    <recommendedName>
        <fullName evidence="4">RRM domain-containing protein</fullName>
    </recommendedName>
</protein>
<evidence type="ECO:0000256" key="2">
    <source>
        <dbReference type="PROSITE-ProRule" id="PRU00176"/>
    </source>
</evidence>
<accession>A0A182PAH2</accession>
<dbReference type="InterPro" id="IPR035979">
    <property type="entry name" value="RBD_domain_sf"/>
</dbReference>
<feature type="region of interest" description="Disordered" evidence="3">
    <location>
        <begin position="394"/>
        <end position="437"/>
    </location>
</feature>
<dbReference type="CDD" id="cd00590">
    <property type="entry name" value="RRM_SF"/>
    <property type="match status" value="1"/>
</dbReference>
<dbReference type="PANTHER" id="PTHR23236">
    <property type="entry name" value="EUKARYOTIC TRANSLATION INITIATION FACTOR 4B/4H"/>
    <property type="match status" value="1"/>
</dbReference>
<dbReference type="Pfam" id="PF00076">
    <property type="entry name" value="RRM_1"/>
    <property type="match status" value="2"/>
</dbReference>
<dbReference type="AlphaFoldDB" id="A0A182PAH2"/>
<evidence type="ECO:0000256" key="3">
    <source>
        <dbReference type="SAM" id="MobiDB-lite"/>
    </source>
</evidence>
<dbReference type="Proteomes" id="UP000075885">
    <property type="component" value="Unassembled WGS sequence"/>
</dbReference>
<dbReference type="VEuPathDB" id="VectorBase:AEPI003926"/>
<dbReference type="Gene3D" id="3.30.70.330">
    <property type="match status" value="2"/>
</dbReference>
<proteinExistence type="predicted"/>
<organism evidence="5 6">
    <name type="scientific">Anopheles epiroticus</name>
    <dbReference type="NCBI Taxonomy" id="199890"/>
    <lineage>
        <taxon>Eukaryota</taxon>
        <taxon>Metazoa</taxon>
        <taxon>Ecdysozoa</taxon>
        <taxon>Arthropoda</taxon>
        <taxon>Hexapoda</taxon>
        <taxon>Insecta</taxon>
        <taxon>Pterygota</taxon>
        <taxon>Neoptera</taxon>
        <taxon>Endopterygota</taxon>
        <taxon>Diptera</taxon>
        <taxon>Nematocera</taxon>
        <taxon>Culicoidea</taxon>
        <taxon>Culicidae</taxon>
        <taxon>Anophelinae</taxon>
        <taxon>Anopheles</taxon>
    </lineage>
</organism>
<feature type="compositionally biased region" description="Basic and acidic residues" evidence="3">
    <location>
        <begin position="152"/>
        <end position="170"/>
    </location>
</feature>
<feature type="domain" description="RRM" evidence="4">
    <location>
        <begin position="306"/>
        <end position="377"/>
    </location>
</feature>
<dbReference type="GO" id="GO:0003723">
    <property type="term" value="F:RNA binding"/>
    <property type="evidence" value="ECO:0007669"/>
    <property type="project" value="UniProtKB-UniRule"/>
</dbReference>
<feature type="region of interest" description="Disordered" evidence="3">
    <location>
        <begin position="64"/>
        <end position="179"/>
    </location>
</feature>
<feature type="compositionally biased region" description="Polar residues" evidence="3">
    <location>
        <begin position="1"/>
        <end position="12"/>
    </location>
</feature>
<name>A0A182PAH2_9DIPT</name>
<reference evidence="5" key="2">
    <citation type="submission" date="2020-05" db="UniProtKB">
        <authorList>
            <consortium name="EnsemblMetazoa"/>
        </authorList>
    </citation>
    <scope>IDENTIFICATION</scope>
    <source>
        <strain evidence="5">Epiroticus2</strain>
    </source>
</reference>
<evidence type="ECO:0000256" key="1">
    <source>
        <dbReference type="ARBA" id="ARBA00022884"/>
    </source>
</evidence>
<sequence>MKLPVQNKNKQVQALGKLHKATNKMPIKQSVALKSATPVKAAQVQKVKMALQSKKGAVAVGKTVLSKKMKVKVEEPESEEEDEESEVNDEEEDSDAFDESEEDMDSEMNDEEEDIDASGEEQEEEEDASDEEQEEEDDASDEGLAEELNESAEERKDDSGEENDPHCKNDEADEQANVETVKQSLKLETKNVAEKEAKSKLNSMDMVHGPEYSIFIGNLPKTLKDGQLKTIFGKYGKILTIRRRTITGERILTKKNLDSITTVNAYVRFSTKEEMLKACEMNGQEVGGNHIRVCPHYQKQIGQVNSTVFVGNIKIGTTQNDLYDFFSKVGPIEYIRYMPNKCFAFVCFGKGVSTMKALKLNQEPLNGRPLRIEKIDKERNNVKLNKKGHVVPRKRLPEHNKPHNKGGQRNNANLGKNFHGKVAEKKKSQKPSNSKLQKIMIAKKLKAAMDKKMAERKK</sequence>
<keyword evidence="1 2" id="KW-0694">RNA-binding</keyword>
<feature type="region of interest" description="Disordered" evidence="3">
    <location>
        <begin position="1"/>
        <end position="23"/>
    </location>
</feature>
<dbReference type="PANTHER" id="PTHR23236:SF11">
    <property type="entry name" value="EUKARYOTIC TRANSLATION INITIATION FACTOR 4H"/>
    <property type="match status" value="1"/>
</dbReference>
<reference evidence="6" key="1">
    <citation type="submission" date="2013-03" db="EMBL/GenBank/DDBJ databases">
        <title>The Genome Sequence of Anopheles epiroticus epiroticus2.</title>
        <authorList>
            <consortium name="The Broad Institute Genomics Platform"/>
            <person name="Neafsey D.E."/>
            <person name="Howell P."/>
            <person name="Walker B."/>
            <person name="Young S.K."/>
            <person name="Zeng Q."/>
            <person name="Gargeya S."/>
            <person name="Fitzgerald M."/>
            <person name="Haas B."/>
            <person name="Abouelleil A."/>
            <person name="Allen A.W."/>
            <person name="Alvarado L."/>
            <person name="Arachchi H.M."/>
            <person name="Berlin A.M."/>
            <person name="Chapman S.B."/>
            <person name="Gainer-Dewar J."/>
            <person name="Goldberg J."/>
            <person name="Griggs A."/>
            <person name="Gujja S."/>
            <person name="Hansen M."/>
            <person name="Howarth C."/>
            <person name="Imamovic A."/>
            <person name="Ireland A."/>
            <person name="Larimer J."/>
            <person name="McCowan C."/>
            <person name="Murphy C."/>
            <person name="Pearson M."/>
            <person name="Poon T.W."/>
            <person name="Priest M."/>
            <person name="Roberts A."/>
            <person name="Saif S."/>
            <person name="Shea T."/>
            <person name="Sisk P."/>
            <person name="Sykes S."/>
            <person name="Wortman J."/>
            <person name="Nusbaum C."/>
            <person name="Birren B."/>
        </authorList>
    </citation>
    <scope>NUCLEOTIDE SEQUENCE [LARGE SCALE GENOMIC DNA]</scope>
    <source>
        <strain evidence="6">Epiroticus2</strain>
    </source>
</reference>
<evidence type="ECO:0000259" key="4">
    <source>
        <dbReference type="PROSITE" id="PS50102"/>
    </source>
</evidence>
<dbReference type="InterPro" id="IPR012677">
    <property type="entry name" value="Nucleotide-bd_a/b_plait_sf"/>
</dbReference>
<dbReference type="STRING" id="199890.A0A182PAH2"/>
<keyword evidence="6" id="KW-1185">Reference proteome</keyword>
<dbReference type="PROSITE" id="PS50102">
    <property type="entry name" value="RRM"/>
    <property type="match status" value="2"/>
</dbReference>
<evidence type="ECO:0000313" key="5">
    <source>
        <dbReference type="EnsemblMetazoa" id="AEPI003926-PA"/>
    </source>
</evidence>
<dbReference type="InterPro" id="IPR000504">
    <property type="entry name" value="RRM_dom"/>
</dbReference>
<feature type="compositionally biased region" description="Acidic residues" evidence="3">
    <location>
        <begin position="76"/>
        <end position="151"/>
    </location>
</feature>
<dbReference type="SMART" id="SM00360">
    <property type="entry name" value="RRM"/>
    <property type="match status" value="2"/>
</dbReference>
<dbReference type="EnsemblMetazoa" id="AEPI003926-RA">
    <property type="protein sequence ID" value="AEPI003926-PA"/>
    <property type="gene ID" value="AEPI003926"/>
</dbReference>
<dbReference type="SUPFAM" id="SSF54928">
    <property type="entry name" value="RNA-binding domain, RBD"/>
    <property type="match status" value="2"/>
</dbReference>
<evidence type="ECO:0000313" key="6">
    <source>
        <dbReference type="Proteomes" id="UP000075885"/>
    </source>
</evidence>